<gene>
    <name evidence="1" type="ORF">TARUN_7738</name>
</gene>
<comment type="caution">
    <text evidence="1">The sequence shown here is derived from an EMBL/GenBank/DDBJ whole genome shotgun (WGS) entry which is preliminary data.</text>
</comment>
<dbReference type="AlphaFoldDB" id="A0A395NER4"/>
<name>A0A395NER4_TRIAR</name>
<proteinExistence type="predicted"/>
<reference evidence="1 2" key="1">
    <citation type="journal article" date="2018" name="PLoS Pathog.">
        <title>Evolution of structural diversity of trichothecenes, a family of toxins produced by plant pathogenic and entomopathogenic fungi.</title>
        <authorList>
            <person name="Proctor R.H."/>
            <person name="McCormick S.P."/>
            <person name="Kim H.S."/>
            <person name="Cardoza R.E."/>
            <person name="Stanley A.M."/>
            <person name="Lindo L."/>
            <person name="Kelly A."/>
            <person name="Brown D.W."/>
            <person name="Lee T."/>
            <person name="Vaughan M.M."/>
            <person name="Alexander N.J."/>
            <person name="Busman M."/>
            <person name="Gutierrez S."/>
        </authorList>
    </citation>
    <scope>NUCLEOTIDE SEQUENCE [LARGE SCALE GENOMIC DNA]</scope>
    <source>
        <strain evidence="1 2">IBT 40837</strain>
    </source>
</reference>
<organism evidence="1 2">
    <name type="scientific">Trichoderma arundinaceum</name>
    <dbReference type="NCBI Taxonomy" id="490622"/>
    <lineage>
        <taxon>Eukaryota</taxon>
        <taxon>Fungi</taxon>
        <taxon>Dikarya</taxon>
        <taxon>Ascomycota</taxon>
        <taxon>Pezizomycotina</taxon>
        <taxon>Sordariomycetes</taxon>
        <taxon>Hypocreomycetidae</taxon>
        <taxon>Hypocreales</taxon>
        <taxon>Hypocreaceae</taxon>
        <taxon>Trichoderma</taxon>
    </lineage>
</organism>
<accession>A0A395NER4</accession>
<dbReference type="OrthoDB" id="3945308at2759"/>
<evidence type="ECO:0000313" key="2">
    <source>
        <dbReference type="Proteomes" id="UP000266272"/>
    </source>
</evidence>
<dbReference type="EMBL" id="PXOA01000531">
    <property type="protein sequence ID" value="RFU74500.1"/>
    <property type="molecule type" value="Genomic_DNA"/>
</dbReference>
<dbReference type="Proteomes" id="UP000266272">
    <property type="component" value="Unassembled WGS sequence"/>
</dbReference>
<protein>
    <submittedName>
        <fullName evidence="1">Uncharacterized protein</fullName>
    </submittedName>
</protein>
<dbReference type="STRING" id="490622.A0A395NER4"/>
<sequence>MILEDAGDNEEVLRLEFTRLRGLFSTLSSSCTAEEGALIKYVIITELEETIKDVNNNWPALNHANATNVAVPMRGCQETSSLECLQLGNDKVFAETFVNNDVQNKWDTALPDLQLSDGGPGFDSVDNALLYGTAPPLELSDIELDPTVNLVRISPVQPLDLGLVIDNFTDLDDLYAYTSNKLEASGTEYLATDYTAQEIPVSPFLPTVLPREASQGLPLVTDAMDVREDTDSEPGLTTDYSCAVSEIITTAAAAMRPETDTQLNVSAQSPCRLPSSTPLAAEMTAQVIEKTYSPKVIKRLDIRVDLTMHNFFATELPSSSADKVDLLARLFFAIASPSALLQLCDAFDLARKAQYPFSRDNSTHLGALMEALDSLDASSFAARILRRYYLVSLLKFRLEREKHHKTASQKQQKRPKRLLKYDLQRLNLLERTGTAIISLDSESNNNQKRGAKGKRADSQAIQDLVAIVHPEYNASKKSTIYQKTAAKLKSRLACARNWYQFSDTFSPGILALIPSGGEYRISIDQVEKLSASEISTFLAALEMNRGSFIKAASLSLGNRVANILNRQDTRTKFNFENVDASEVMSLVPDSPELLQMFSQIP</sequence>
<evidence type="ECO:0000313" key="1">
    <source>
        <dbReference type="EMBL" id="RFU74500.1"/>
    </source>
</evidence>
<keyword evidence="2" id="KW-1185">Reference proteome</keyword>